<comment type="similarity">
    <text evidence="1 10">Belongs to the MPI phosphatase family.</text>
</comment>
<comment type="function">
    <text evidence="10">Tyrosine protein phosphatase which functions as a dosage-dependent inducer of mitotic progression.</text>
</comment>
<evidence type="ECO:0000313" key="14">
    <source>
        <dbReference type="Proteomes" id="UP000750334"/>
    </source>
</evidence>
<sequence length="543" mass="62426">MDDLIESAVKDETKTLHRMSLGSPFNQKLFKNMHTLFKSSDFKRKNRNSNTSVTESNPSSDEKSPILPVYSNDTTTSKMSPLALHIDSEDLMLSPSLMSPTTSRRNRLQRFNSCVTSPSAPRRSSVTQARKNSLGLYRTESFKKMKKPTRNSSIKRINSICSMSKNEKDLNIVDSSQYISKDTTPNDNSMTPLSLQRENSTLRNSNIQTFHLHDIEHYSAKSKMTINDTFPRIDVDTLKDIIVNDTYKPHYDEYLIIDCRFEYEYQGGHIKGAINFSRPEDVQSYLIDNKMIDGKFTGSRKCLLIFHCEFSAQRGPTIASSFRNHDRYMNNDNYPFLFYPDIVILDGGYKAFYDYNSSLCYPINYVEMDSKENVIDCEIQMDRFRRDSKKIISRTNSLRTFASSSSLNSNIYSTTRQSTSKKWKQSRILEERDSNIFRPEPPPKLFYSQFTKNCRGNNTSSDNGSNISSDDLCSSLASTSSTISISSIQQQNDNIPSDPYFSYDEGDENHHTELHKEPSKVNRILRTPSMHRSPSRRLTFTKS</sequence>
<keyword evidence="4 10" id="KW-0498">Mitosis</keyword>
<dbReference type="GO" id="GO:0051301">
    <property type="term" value="P:cell division"/>
    <property type="evidence" value="ECO:0007669"/>
    <property type="project" value="UniProtKB-UniRule"/>
</dbReference>
<evidence type="ECO:0000256" key="5">
    <source>
        <dbReference type="ARBA" id="ARBA00022801"/>
    </source>
</evidence>
<evidence type="ECO:0000256" key="7">
    <source>
        <dbReference type="ARBA" id="ARBA00023306"/>
    </source>
</evidence>
<dbReference type="InterPro" id="IPR000751">
    <property type="entry name" value="MPI_Phosphatase"/>
</dbReference>
<dbReference type="GO" id="GO:0110032">
    <property type="term" value="P:positive regulation of G2/MI transition of meiotic cell cycle"/>
    <property type="evidence" value="ECO:0007669"/>
    <property type="project" value="TreeGrafter"/>
</dbReference>
<evidence type="ECO:0000256" key="8">
    <source>
        <dbReference type="ARBA" id="ARBA00051722"/>
    </source>
</evidence>
<dbReference type="CDD" id="cd01530">
    <property type="entry name" value="Cdc25"/>
    <property type="match status" value="1"/>
</dbReference>
<feature type="region of interest" description="Disordered" evidence="11">
    <location>
        <begin position="484"/>
        <end position="518"/>
    </location>
</feature>
<dbReference type="PANTHER" id="PTHR10828">
    <property type="entry name" value="M-PHASE INDUCER PHOSPHATASE DUAL SPECIFICITY PHOSPHATASE CDC25"/>
    <property type="match status" value="1"/>
</dbReference>
<evidence type="ECO:0000256" key="4">
    <source>
        <dbReference type="ARBA" id="ARBA00022776"/>
    </source>
</evidence>
<feature type="compositionally biased region" description="Polar residues" evidence="11">
    <location>
        <begin position="48"/>
        <end position="59"/>
    </location>
</feature>
<dbReference type="Gene3D" id="3.40.250.10">
    <property type="entry name" value="Rhodanese-like domain"/>
    <property type="match status" value="1"/>
</dbReference>
<dbReference type="GO" id="GO:0000086">
    <property type="term" value="P:G2/M transition of mitotic cell cycle"/>
    <property type="evidence" value="ECO:0007669"/>
    <property type="project" value="TreeGrafter"/>
</dbReference>
<protein>
    <recommendedName>
        <fullName evidence="9 10">M-phase inducer phosphatase</fullName>
        <ecNumber evidence="2 10">3.1.3.48</ecNumber>
    </recommendedName>
</protein>
<name>A0A9P7B5C3_MAUEX</name>
<evidence type="ECO:0000256" key="1">
    <source>
        <dbReference type="ARBA" id="ARBA00011065"/>
    </source>
</evidence>
<evidence type="ECO:0000256" key="3">
    <source>
        <dbReference type="ARBA" id="ARBA00022618"/>
    </source>
</evidence>
<dbReference type="GO" id="GO:0005737">
    <property type="term" value="C:cytoplasm"/>
    <property type="evidence" value="ECO:0007669"/>
    <property type="project" value="TreeGrafter"/>
</dbReference>
<dbReference type="AlphaFoldDB" id="A0A9P7B5C3"/>
<dbReference type="EMBL" id="PUHR01000171">
    <property type="protein sequence ID" value="KAG0660724.1"/>
    <property type="molecule type" value="Genomic_DNA"/>
</dbReference>
<dbReference type="InterPro" id="IPR036873">
    <property type="entry name" value="Rhodanese-like_dom_sf"/>
</dbReference>
<dbReference type="InterPro" id="IPR001763">
    <property type="entry name" value="Rhodanese-like_dom"/>
</dbReference>
<feature type="region of interest" description="Disordered" evidence="11">
    <location>
        <begin position="41"/>
        <end position="74"/>
    </location>
</feature>
<dbReference type="FunFam" id="3.40.250.10:FF:000021">
    <property type="entry name" value="M-phase inducer phosphatase cdc-25.2"/>
    <property type="match status" value="1"/>
</dbReference>
<comment type="catalytic activity">
    <reaction evidence="8 10">
        <text>O-phospho-L-tyrosyl-[protein] + H2O = L-tyrosyl-[protein] + phosphate</text>
        <dbReference type="Rhea" id="RHEA:10684"/>
        <dbReference type="Rhea" id="RHEA-COMP:10136"/>
        <dbReference type="Rhea" id="RHEA-COMP:20101"/>
        <dbReference type="ChEBI" id="CHEBI:15377"/>
        <dbReference type="ChEBI" id="CHEBI:43474"/>
        <dbReference type="ChEBI" id="CHEBI:46858"/>
        <dbReference type="ChEBI" id="CHEBI:61978"/>
        <dbReference type="EC" id="3.1.3.48"/>
    </reaction>
</comment>
<organism evidence="13 14">
    <name type="scientific">Maudiozyma exigua</name>
    <name type="common">Yeast</name>
    <name type="synonym">Kazachstania exigua</name>
    <dbReference type="NCBI Taxonomy" id="34358"/>
    <lineage>
        <taxon>Eukaryota</taxon>
        <taxon>Fungi</taxon>
        <taxon>Dikarya</taxon>
        <taxon>Ascomycota</taxon>
        <taxon>Saccharomycotina</taxon>
        <taxon>Saccharomycetes</taxon>
        <taxon>Saccharomycetales</taxon>
        <taxon>Saccharomycetaceae</taxon>
        <taxon>Maudiozyma</taxon>
    </lineage>
</organism>
<dbReference type="Proteomes" id="UP000750334">
    <property type="component" value="Unassembled WGS sequence"/>
</dbReference>
<dbReference type="GO" id="GO:0005634">
    <property type="term" value="C:nucleus"/>
    <property type="evidence" value="ECO:0007669"/>
    <property type="project" value="TreeGrafter"/>
</dbReference>
<dbReference type="OrthoDB" id="26523at2759"/>
<evidence type="ECO:0000256" key="9">
    <source>
        <dbReference type="ARBA" id="ARBA00067190"/>
    </source>
</evidence>
<comment type="caution">
    <text evidence="13">The sequence shown here is derived from an EMBL/GenBank/DDBJ whole genome shotgun (WGS) entry which is preliminary data.</text>
</comment>
<evidence type="ECO:0000313" key="13">
    <source>
        <dbReference type="EMBL" id="KAG0660724.1"/>
    </source>
</evidence>
<accession>A0A9P7B5C3</accession>
<dbReference type="Pfam" id="PF00581">
    <property type="entry name" value="Rhodanese"/>
    <property type="match status" value="1"/>
</dbReference>
<gene>
    <name evidence="13" type="primary">CDC25</name>
    <name evidence="13" type="ORF">C6P45_001533</name>
</gene>
<evidence type="ECO:0000256" key="11">
    <source>
        <dbReference type="SAM" id="MobiDB-lite"/>
    </source>
</evidence>
<keyword evidence="3 10" id="KW-0132">Cell division</keyword>
<dbReference type="EC" id="3.1.3.48" evidence="2 10"/>
<feature type="domain" description="Rhodanese" evidence="12">
    <location>
        <begin position="250"/>
        <end position="361"/>
    </location>
</feature>
<keyword evidence="5 10" id="KW-0378">Hydrolase</keyword>
<evidence type="ECO:0000256" key="10">
    <source>
        <dbReference type="RuleBase" id="RU368028"/>
    </source>
</evidence>
<evidence type="ECO:0000256" key="2">
    <source>
        <dbReference type="ARBA" id="ARBA00013064"/>
    </source>
</evidence>
<dbReference type="PANTHER" id="PTHR10828:SF17">
    <property type="entry name" value="PROTEIN-TYROSINE-PHOSPHATASE"/>
    <property type="match status" value="1"/>
</dbReference>
<keyword evidence="7 10" id="KW-0131">Cell cycle</keyword>
<dbReference type="PRINTS" id="PR00716">
    <property type="entry name" value="MPIPHPHTASE"/>
</dbReference>
<evidence type="ECO:0000256" key="6">
    <source>
        <dbReference type="ARBA" id="ARBA00022912"/>
    </source>
</evidence>
<keyword evidence="6 10" id="KW-0904">Protein phosphatase</keyword>
<keyword evidence="14" id="KW-1185">Reference proteome</keyword>
<feature type="compositionally biased region" description="Basic and acidic residues" evidence="11">
    <location>
        <begin position="508"/>
        <end position="518"/>
    </location>
</feature>
<evidence type="ECO:0000259" key="12">
    <source>
        <dbReference type="PROSITE" id="PS50206"/>
    </source>
</evidence>
<reference evidence="13 14" key="1">
    <citation type="submission" date="2020-11" db="EMBL/GenBank/DDBJ databases">
        <title>Kefir isolates.</title>
        <authorList>
            <person name="Marcisauskas S."/>
            <person name="Kim Y."/>
            <person name="Blasche S."/>
        </authorList>
    </citation>
    <scope>NUCLEOTIDE SEQUENCE [LARGE SCALE GENOMIC DNA]</scope>
    <source>
        <strain evidence="13 14">OG2</strain>
    </source>
</reference>
<proteinExistence type="inferred from homology"/>
<dbReference type="SMART" id="SM00450">
    <property type="entry name" value="RHOD"/>
    <property type="match status" value="1"/>
</dbReference>
<dbReference type="GO" id="GO:0010971">
    <property type="term" value="P:positive regulation of G2/M transition of mitotic cell cycle"/>
    <property type="evidence" value="ECO:0007669"/>
    <property type="project" value="TreeGrafter"/>
</dbReference>
<dbReference type="SUPFAM" id="SSF52821">
    <property type="entry name" value="Rhodanese/Cell cycle control phosphatase"/>
    <property type="match status" value="1"/>
</dbReference>
<dbReference type="PROSITE" id="PS50206">
    <property type="entry name" value="RHODANESE_3"/>
    <property type="match status" value="1"/>
</dbReference>
<dbReference type="GO" id="GO:0004725">
    <property type="term" value="F:protein tyrosine phosphatase activity"/>
    <property type="evidence" value="ECO:0007669"/>
    <property type="project" value="UniProtKB-UniRule"/>
</dbReference>